<proteinExistence type="predicted"/>
<dbReference type="KEGG" id="msw:MSSIT_0320"/>
<accession>A0A0E3P0Y8</accession>
<evidence type="ECO:0000313" key="2">
    <source>
        <dbReference type="Proteomes" id="UP000033111"/>
    </source>
</evidence>
<dbReference type="EMBL" id="CP009506">
    <property type="protein sequence ID" value="AKB27039.1"/>
    <property type="molecule type" value="Genomic_DNA"/>
</dbReference>
<organism evidence="1 2">
    <name type="scientific">Methanosarcina siciliae T4/M</name>
    <dbReference type="NCBI Taxonomy" id="1434120"/>
    <lineage>
        <taxon>Archaea</taxon>
        <taxon>Methanobacteriati</taxon>
        <taxon>Methanobacteriota</taxon>
        <taxon>Stenosarchaea group</taxon>
        <taxon>Methanomicrobia</taxon>
        <taxon>Methanosarcinales</taxon>
        <taxon>Methanosarcinaceae</taxon>
        <taxon>Methanosarcina</taxon>
    </lineage>
</organism>
<dbReference type="AlphaFoldDB" id="A0A0E3P0Y8"/>
<protein>
    <submittedName>
        <fullName evidence="1">Uncharacterized protein</fullName>
    </submittedName>
</protein>
<evidence type="ECO:0000313" key="1">
    <source>
        <dbReference type="EMBL" id="AKB27039.1"/>
    </source>
</evidence>
<gene>
    <name evidence="1" type="ORF">MSSIT_0320</name>
</gene>
<sequence>MATNAYDWEPLSEESIKQIEEGLRDYREGKFFIHEEVWGEIEKERRERTGKTKVEECTE</sequence>
<dbReference type="HOGENOM" id="CLU_2949350_0_0_2"/>
<dbReference type="Proteomes" id="UP000033111">
    <property type="component" value="Chromosome"/>
</dbReference>
<dbReference type="PATRIC" id="fig|1434120.4.peg.406"/>
<reference evidence="1 2" key="1">
    <citation type="submission" date="2014-07" db="EMBL/GenBank/DDBJ databases">
        <title>Methanogenic archaea and the global carbon cycle.</title>
        <authorList>
            <person name="Henriksen J.R."/>
            <person name="Luke J."/>
            <person name="Reinhart S."/>
            <person name="Benedict M.N."/>
            <person name="Youngblut N.D."/>
            <person name="Metcalf M.E."/>
            <person name="Whitaker R.J."/>
            <person name="Metcalf W.W."/>
        </authorList>
    </citation>
    <scope>NUCLEOTIDE SEQUENCE [LARGE SCALE GENOMIC DNA]</scope>
    <source>
        <strain evidence="1 2">T4/M</strain>
    </source>
</reference>
<name>A0A0E3P0Y8_9EURY</name>
<keyword evidence="2" id="KW-1185">Reference proteome</keyword>